<evidence type="ECO:0000313" key="2">
    <source>
        <dbReference type="Proteomes" id="UP000001542"/>
    </source>
</evidence>
<dbReference type="InterPro" id="IPR036397">
    <property type="entry name" value="RNaseH_sf"/>
</dbReference>
<dbReference type="AlphaFoldDB" id="A2HM69"/>
<dbReference type="EMBL" id="DS138336">
    <property type="protein sequence ID" value="EAX69498.1"/>
    <property type="molecule type" value="Genomic_DNA"/>
</dbReference>
<evidence type="ECO:0000313" key="1">
    <source>
        <dbReference type="EMBL" id="EAX69498.1"/>
    </source>
</evidence>
<dbReference type="Gene3D" id="3.30.420.10">
    <property type="entry name" value="Ribonuclease H-like superfamily/Ribonuclease H"/>
    <property type="match status" value="1"/>
</dbReference>
<reference evidence="1" key="2">
    <citation type="journal article" date="2007" name="Science">
        <title>Draft genome sequence of the sexually transmitted pathogen Trichomonas vaginalis.</title>
        <authorList>
            <person name="Carlton J.M."/>
            <person name="Hirt R.P."/>
            <person name="Silva J.C."/>
            <person name="Delcher A.L."/>
            <person name="Schatz M."/>
            <person name="Zhao Q."/>
            <person name="Wortman J.R."/>
            <person name="Bidwell S.L."/>
            <person name="Alsmark U.C.M."/>
            <person name="Besteiro S."/>
            <person name="Sicheritz-Ponten T."/>
            <person name="Noel C.J."/>
            <person name="Dacks J.B."/>
            <person name="Foster P.G."/>
            <person name="Simillion C."/>
            <person name="Van de Peer Y."/>
            <person name="Miranda-Saavedra D."/>
            <person name="Barton G.J."/>
            <person name="Westrop G.D."/>
            <person name="Mueller S."/>
            <person name="Dessi D."/>
            <person name="Fiori P.L."/>
            <person name="Ren Q."/>
            <person name="Paulsen I."/>
            <person name="Zhang H."/>
            <person name="Bastida-Corcuera F.D."/>
            <person name="Simoes-Barbosa A."/>
            <person name="Brown M.T."/>
            <person name="Hayes R.D."/>
            <person name="Mukherjee M."/>
            <person name="Okumura C.Y."/>
            <person name="Schneider R."/>
            <person name="Smith A.J."/>
            <person name="Vanacova S."/>
            <person name="Villalvazo M."/>
            <person name="Haas B.J."/>
            <person name="Pertea M."/>
            <person name="Feldblyum T.V."/>
            <person name="Utterback T.R."/>
            <person name="Shu C.L."/>
            <person name="Osoegawa K."/>
            <person name="de Jong P.J."/>
            <person name="Hrdy I."/>
            <person name="Horvathova L."/>
            <person name="Zubacova Z."/>
            <person name="Dolezal P."/>
            <person name="Malik S.B."/>
            <person name="Logsdon J.M. Jr."/>
            <person name="Henze K."/>
            <person name="Gupta A."/>
            <person name="Wang C.C."/>
            <person name="Dunne R.L."/>
            <person name="Upcroft J.A."/>
            <person name="Upcroft P."/>
            <person name="White O."/>
            <person name="Salzberg S.L."/>
            <person name="Tang P."/>
            <person name="Chiu C.-H."/>
            <person name="Lee Y.-S."/>
            <person name="Embley T.M."/>
            <person name="Coombs G.H."/>
            <person name="Mottram J.C."/>
            <person name="Tachezy J."/>
            <person name="Fraser-Liggett C.M."/>
            <person name="Johnson P.J."/>
        </authorList>
    </citation>
    <scope>NUCLEOTIDE SEQUENCE [LARGE SCALE GENOMIC DNA]</scope>
    <source>
        <strain evidence="1">G3</strain>
    </source>
</reference>
<name>A2HM69_TRIV3</name>
<dbReference type="Proteomes" id="UP000001542">
    <property type="component" value="Unassembled WGS sequence"/>
</dbReference>
<reference evidence="1" key="1">
    <citation type="submission" date="2006-10" db="EMBL/GenBank/DDBJ databases">
        <authorList>
            <person name="Amadeo P."/>
            <person name="Zhao Q."/>
            <person name="Wortman J."/>
            <person name="Fraser-Liggett C."/>
            <person name="Carlton J."/>
        </authorList>
    </citation>
    <scope>NUCLEOTIDE SEQUENCE</scope>
    <source>
        <strain evidence="1">G3</strain>
    </source>
</reference>
<dbReference type="VEuPathDB" id="TrichDB:TVAGG3_0754510"/>
<sequence>GREFASPDDLENFVREQFEQFSHDDLKRVFQAWIDRCERVIESNGDYI</sequence>
<keyword evidence="2" id="KW-1185">Reference proteome</keyword>
<dbReference type="SMR" id="A2HM69"/>
<organism evidence="1 2">
    <name type="scientific">Trichomonas vaginalis (strain ATCC PRA-98 / G3)</name>
    <dbReference type="NCBI Taxonomy" id="412133"/>
    <lineage>
        <taxon>Eukaryota</taxon>
        <taxon>Metamonada</taxon>
        <taxon>Parabasalia</taxon>
        <taxon>Trichomonadida</taxon>
        <taxon>Trichomonadidae</taxon>
        <taxon>Trichomonas</taxon>
    </lineage>
</organism>
<dbReference type="InParanoid" id="A2HM69"/>
<protein>
    <submittedName>
        <fullName evidence="1">Mar1 putative transposase</fullName>
    </submittedName>
</protein>
<accession>A2HM69</accession>
<dbReference type="GO" id="GO:0003676">
    <property type="term" value="F:nucleic acid binding"/>
    <property type="evidence" value="ECO:0007669"/>
    <property type="project" value="InterPro"/>
</dbReference>
<dbReference type="VEuPathDB" id="TrichDB:TVAG_TEG_DS135263_1_1"/>
<feature type="non-terminal residue" evidence="1">
    <location>
        <position position="1"/>
    </location>
</feature>
<gene>
    <name evidence="1" type="ORF">TVAG_530340</name>
</gene>
<proteinExistence type="predicted"/>